<dbReference type="GO" id="GO:0017025">
    <property type="term" value="F:TBP-class protein binding"/>
    <property type="evidence" value="ECO:0007669"/>
    <property type="project" value="InterPro"/>
</dbReference>
<dbReference type="GO" id="GO:0001006">
    <property type="term" value="F:RNA polymerase III type 3 promoter sequence-specific DNA binding"/>
    <property type="evidence" value="ECO:0007669"/>
    <property type="project" value="TreeGrafter"/>
</dbReference>
<evidence type="ECO:0000256" key="1">
    <source>
        <dbReference type="ARBA" id="ARBA00004123"/>
    </source>
</evidence>
<evidence type="ECO:0000256" key="8">
    <source>
        <dbReference type="ARBA" id="ARBA00023163"/>
    </source>
</evidence>
<evidence type="ECO:0000259" key="11">
    <source>
        <dbReference type="SMART" id="SM00385"/>
    </source>
</evidence>
<comment type="similarity">
    <text evidence="2">Belongs to the TFIIB family.</text>
</comment>
<evidence type="ECO:0000256" key="7">
    <source>
        <dbReference type="ARBA" id="ARBA00023159"/>
    </source>
</evidence>
<dbReference type="Gene3D" id="1.10.472.10">
    <property type="entry name" value="Cyclin-like"/>
    <property type="match status" value="2"/>
</dbReference>
<comment type="subcellular location">
    <subcellularLocation>
        <location evidence="1">Nucleus</location>
    </subcellularLocation>
</comment>
<feature type="compositionally biased region" description="Basic residues" evidence="10">
    <location>
        <begin position="394"/>
        <end position="409"/>
    </location>
</feature>
<evidence type="ECO:0000256" key="3">
    <source>
        <dbReference type="ARBA" id="ARBA00022723"/>
    </source>
</evidence>
<dbReference type="Pfam" id="PF00382">
    <property type="entry name" value="TFIIB"/>
    <property type="match status" value="2"/>
</dbReference>
<dbReference type="InterPro" id="IPR013763">
    <property type="entry name" value="Cyclin-like_dom"/>
</dbReference>
<dbReference type="AlphaFoldDB" id="A0A6A7G7V5"/>
<sequence length="567" mass="64208">MKLNMLILNDKELEFLDRKKTRVNTGSGRAGSGPSVDSRWHTFENGKRNVKNIGSLLRVPKTVVESACHTYQLCLQNNFTRGRRIARVAAVCLYIACRLNGHPVLLIDFVPHISHPTTPVMLGRICLRLTNLLSLRLPAILGGSHSINRLDPSVFLYRFAAKMDFGDKLSVVVMTSVRVLNRMQSDWLHWGRHPAGLFGAALLIAARLHGFKRTRREVSRVVYIGQETVGRRVCDFTRTPAAQLSLQDFDKESVLGEIPSCNPPAFERGRLKWDNPDEIIRWPEKIPKRVAEIERWISEGMTPVGSKKEKNVQNSSKEEVAKEVAKDDIDDSDEDCNLEEFDDQIECYLVDDDQQKLNCQIWEAVNSEYLKEQAEKAEQKKEEDEAKAEETLRKQRKPRNVTRTRKRKGPSAALQLVMDESEESNSVTQIAVDGTVLDEDIRSGEIDEKNSVRSEDDDCLGLDLDVLSDEENIDTSNQKISTPKKRRKTSVNFSMTKNVQESITKPCKVLDEDLSLSVSLSDEDDDLCVLSDDELMDDCEEKSGAECLAKTMEISYDSGDSFFDEFD</sequence>
<evidence type="ECO:0000313" key="12">
    <source>
        <dbReference type="EMBL" id="LAC27278.1"/>
    </source>
</evidence>
<dbReference type="InterPro" id="IPR013150">
    <property type="entry name" value="TFIIB_cyclin"/>
</dbReference>
<keyword evidence="5" id="KW-0862">Zinc</keyword>
<dbReference type="GO" id="GO:0070897">
    <property type="term" value="P:transcription preinitiation complex assembly"/>
    <property type="evidence" value="ECO:0007669"/>
    <property type="project" value="InterPro"/>
</dbReference>
<feature type="compositionally biased region" description="Basic and acidic residues" evidence="10">
    <location>
        <begin position="306"/>
        <end position="327"/>
    </location>
</feature>
<feature type="domain" description="Cyclin-like" evidence="11">
    <location>
        <begin position="48"/>
        <end position="131"/>
    </location>
</feature>
<evidence type="ECO:0000256" key="4">
    <source>
        <dbReference type="ARBA" id="ARBA00022771"/>
    </source>
</evidence>
<feature type="region of interest" description="Disordered" evidence="10">
    <location>
        <begin position="376"/>
        <end position="428"/>
    </location>
</feature>
<keyword evidence="8" id="KW-0804">Transcription</keyword>
<dbReference type="PANTHER" id="PTHR11618">
    <property type="entry name" value="TRANSCRIPTION INITIATION FACTOR IIB-RELATED"/>
    <property type="match status" value="1"/>
</dbReference>
<dbReference type="EMBL" id="IACT01008166">
    <property type="protein sequence ID" value="LAC27278.1"/>
    <property type="molecule type" value="mRNA"/>
</dbReference>
<reference evidence="12" key="1">
    <citation type="submission" date="2017-11" db="EMBL/GenBank/DDBJ databases">
        <title>The sensing device of the deep-sea amphipod.</title>
        <authorList>
            <person name="Kobayashi H."/>
            <person name="Nagahama T."/>
            <person name="Arai W."/>
            <person name="Sasagawa Y."/>
            <person name="Umeda M."/>
            <person name="Hayashi T."/>
            <person name="Nikaido I."/>
            <person name="Watanabe H."/>
            <person name="Oguri K."/>
            <person name="Kitazato H."/>
            <person name="Fujioka K."/>
            <person name="Kido Y."/>
            <person name="Takami H."/>
        </authorList>
    </citation>
    <scope>NUCLEOTIDE SEQUENCE</scope>
    <source>
        <tissue evidence="12">Whole body</tissue>
    </source>
</reference>
<keyword evidence="6" id="KW-0805">Transcription regulation</keyword>
<dbReference type="PANTHER" id="PTHR11618:SF4">
    <property type="entry name" value="TRANSCRIPTION FACTOR IIIB 90 KDA SUBUNIT"/>
    <property type="match status" value="1"/>
</dbReference>
<dbReference type="GO" id="GO:0008270">
    <property type="term" value="F:zinc ion binding"/>
    <property type="evidence" value="ECO:0007669"/>
    <property type="project" value="UniProtKB-KW"/>
</dbReference>
<keyword evidence="3" id="KW-0479">Metal-binding</keyword>
<keyword evidence="9" id="KW-0539">Nucleus</keyword>
<dbReference type="InterPro" id="IPR036915">
    <property type="entry name" value="Cyclin-like_sf"/>
</dbReference>
<dbReference type="GO" id="GO:0000126">
    <property type="term" value="C:transcription factor TFIIIB complex"/>
    <property type="evidence" value="ECO:0007669"/>
    <property type="project" value="TreeGrafter"/>
</dbReference>
<dbReference type="InterPro" id="IPR000812">
    <property type="entry name" value="TFIIB"/>
</dbReference>
<dbReference type="Pfam" id="PF07741">
    <property type="entry name" value="BRF1"/>
    <property type="match status" value="1"/>
</dbReference>
<dbReference type="FunFam" id="1.10.472.10:FF:000002">
    <property type="entry name" value="Transcription factor IIIB 90 kDa subunit"/>
    <property type="match status" value="1"/>
</dbReference>
<feature type="compositionally biased region" description="Basic and acidic residues" evidence="10">
    <location>
        <begin position="376"/>
        <end position="393"/>
    </location>
</feature>
<dbReference type="GO" id="GO:0005634">
    <property type="term" value="C:nucleus"/>
    <property type="evidence" value="ECO:0007669"/>
    <property type="project" value="UniProtKB-SubCell"/>
</dbReference>
<evidence type="ECO:0000256" key="2">
    <source>
        <dbReference type="ARBA" id="ARBA00010857"/>
    </source>
</evidence>
<protein>
    <submittedName>
        <fullName evidence="12">BRF1-domain-containing protein</fullName>
    </submittedName>
</protein>
<feature type="region of interest" description="Disordered" evidence="10">
    <location>
        <begin position="304"/>
        <end position="333"/>
    </location>
</feature>
<evidence type="ECO:0000256" key="10">
    <source>
        <dbReference type="SAM" id="MobiDB-lite"/>
    </source>
</evidence>
<dbReference type="SMART" id="SM00385">
    <property type="entry name" value="CYCLIN"/>
    <property type="match status" value="2"/>
</dbReference>
<dbReference type="GO" id="GO:0097550">
    <property type="term" value="C:transcription preinitiation complex"/>
    <property type="evidence" value="ECO:0007669"/>
    <property type="project" value="TreeGrafter"/>
</dbReference>
<evidence type="ECO:0000256" key="9">
    <source>
        <dbReference type="ARBA" id="ARBA00023242"/>
    </source>
</evidence>
<feature type="domain" description="Cyclin-like" evidence="11">
    <location>
        <begin position="154"/>
        <end position="238"/>
    </location>
</feature>
<dbReference type="SUPFAM" id="SSF47954">
    <property type="entry name" value="Cyclin-like"/>
    <property type="match status" value="2"/>
</dbReference>
<keyword evidence="7" id="KW-0010">Activator</keyword>
<evidence type="ECO:0000256" key="6">
    <source>
        <dbReference type="ARBA" id="ARBA00023015"/>
    </source>
</evidence>
<name>A0A6A7G7V5_9CRUS</name>
<accession>A0A6A7G7V5</accession>
<evidence type="ECO:0000256" key="5">
    <source>
        <dbReference type="ARBA" id="ARBA00022833"/>
    </source>
</evidence>
<dbReference type="CDD" id="cd20554">
    <property type="entry name" value="CYCLIN_TFIIIB90_rpt2"/>
    <property type="match status" value="1"/>
</dbReference>
<organism evidence="12">
    <name type="scientific">Hirondellea gigas</name>
    <dbReference type="NCBI Taxonomy" id="1518452"/>
    <lineage>
        <taxon>Eukaryota</taxon>
        <taxon>Metazoa</taxon>
        <taxon>Ecdysozoa</taxon>
        <taxon>Arthropoda</taxon>
        <taxon>Crustacea</taxon>
        <taxon>Multicrustacea</taxon>
        <taxon>Malacostraca</taxon>
        <taxon>Eumalacostraca</taxon>
        <taxon>Peracarida</taxon>
        <taxon>Amphipoda</taxon>
        <taxon>Amphilochidea</taxon>
        <taxon>Lysianassida</taxon>
        <taxon>Lysianassidira</taxon>
        <taxon>Lysianassoidea</taxon>
        <taxon>Lysianassidae</taxon>
        <taxon>Hirondellea</taxon>
    </lineage>
</organism>
<keyword evidence="4" id="KW-0863">Zinc-finger</keyword>
<dbReference type="GO" id="GO:0000995">
    <property type="term" value="F:RNA polymerase III general transcription initiation factor activity"/>
    <property type="evidence" value="ECO:0007669"/>
    <property type="project" value="TreeGrafter"/>
</dbReference>
<dbReference type="Gene3D" id="1.20.5.650">
    <property type="entry name" value="Single helix bin"/>
    <property type="match status" value="1"/>
</dbReference>
<dbReference type="InterPro" id="IPR011665">
    <property type="entry name" value="BRF1_TBP-bd_dom"/>
</dbReference>
<proteinExistence type="evidence at transcript level"/>